<dbReference type="SUPFAM" id="SSF55920">
    <property type="entry name" value="Creatinase/aminopeptidase"/>
    <property type="match status" value="1"/>
</dbReference>
<evidence type="ECO:0000256" key="1">
    <source>
        <dbReference type="ARBA" id="ARBA00022771"/>
    </source>
</evidence>
<dbReference type="PROSITE" id="PS52013">
    <property type="entry name" value="ZF_C6H2"/>
    <property type="match status" value="1"/>
</dbReference>
<comment type="similarity">
    <text evidence="3">Belongs to the peptidase M24A family. Methionine aminopeptidase type 1 subfamily.</text>
</comment>
<reference evidence="5" key="1">
    <citation type="submission" date="2021-01" db="EMBL/GenBank/DDBJ databases">
        <authorList>
            <person name="Corre E."/>
            <person name="Pelletier E."/>
            <person name="Niang G."/>
            <person name="Scheremetjew M."/>
            <person name="Finn R."/>
            <person name="Kale V."/>
            <person name="Holt S."/>
            <person name="Cochrane G."/>
            <person name="Meng A."/>
            <person name="Brown T."/>
            <person name="Cohen L."/>
        </authorList>
    </citation>
    <scope>NUCLEOTIDE SEQUENCE</scope>
    <source>
        <strain evidence="5">CCMP 769</strain>
    </source>
</reference>
<dbReference type="EMBL" id="HBHW01037885">
    <property type="protein sequence ID" value="CAE0061064.1"/>
    <property type="molecule type" value="Transcribed_RNA"/>
</dbReference>
<dbReference type="Gene3D" id="3.90.230.10">
    <property type="entry name" value="Creatinase/methionine aminopeptidase superfamily"/>
    <property type="match status" value="1"/>
</dbReference>
<dbReference type="PANTHER" id="PTHR43330">
    <property type="entry name" value="METHIONINE AMINOPEPTIDASE"/>
    <property type="match status" value="1"/>
</dbReference>
<dbReference type="PANTHER" id="PTHR43330:SF7">
    <property type="entry name" value="METHIONINE AMINOPEPTIDASE 1"/>
    <property type="match status" value="1"/>
</dbReference>
<dbReference type="InterPro" id="IPR036005">
    <property type="entry name" value="Creatinase/aminopeptidase-like"/>
</dbReference>
<dbReference type="GO" id="GO:0008270">
    <property type="term" value="F:zinc ion binding"/>
    <property type="evidence" value="ECO:0007669"/>
    <property type="project" value="UniProtKB-KW"/>
</dbReference>
<dbReference type="Pfam" id="PF00557">
    <property type="entry name" value="Peptidase_M24"/>
    <property type="match status" value="1"/>
</dbReference>
<keyword evidence="1 3" id="KW-0863">Zinc-finger</keyword>
<name>A0A7S3EKX0_9RHOD</name>
<dbReference type="Pfam" id="PF15801">
    <property type="entry name" value="zf-C6H2"/>
    <property type="match status" value="1"/>
</dbReference>
<evidence type="ECO:0000259" key="4">
    <source>
        <dbReference type="PROSITE" id="PS52013"/>
    </source>
</evidence>
<evidence type="ECO:0000256" key="3">
    <source>
        <dbReference type="PROSITE-ProRule" id="PRU01357"/>
    </source>
</evidence>
<dbReference type="AlphaFoldDB" id="A0A7S3EKX0"/>
<proteinExistence type="inferred from homology"/>
<dbReference type="PRINTS" id="PR00599">
    <property type="entry name" value="MAPEPTIDASE"/>
</dbReference>
<sequence length="330" mass="36654">MASVCSSPGCEMEAKLRCPTCVKLTLPDDGSYFCSQDCFKRSWKLHKLHHVLSLGKNSGKLLDDREKQKSAFANFPYTGKLRAEYVSPMSKVPDHIQKPDYSETGIPISEEKSKRARVIVQLDEDEIAGMRKVCRLAREVLDVAGHMVKPGITTDEIDQAVHRACLERDSYPSPLNYYNFPKSVCTSVNEVICHGIPDARPLEDGDILNIDITLYHGGFHGDLNETYVVGNVDEAGKKLIKSSYDALFAAIEMGMNRVVRSGLGFVNGLLTQCLNDMQRSQGPCFASSEGELKRLQNQTDIQSYVRTVDTGSINCSTQPPIFLIIARTKP</sequence>
<dbReference type="InterPro" id="IPR031615">
    <property type="entry name" value="Zfn-C6H2"/>
</dbReference>
<dbReference type="InterPro" id="IPR001714">
    <property type="entry name" value="Pept_M24_MAP"/>
</dbReference>
<evidence type="ECO:0000256" key="2">
    <source>
        <dbReference type="ARBA" id="ARBA00022833"/>
    </source>
</evidence>
<organism evidence="5">
    <name type="scientific">Rhodosorus marinus</name>
    <dbReference type="NCBI Taxonomy" id="101924"/>
    <lineage>
        <taxon>Eukaryota</taxon>
        <taxon>Rhodophyta</taxon>
        <taxon>Stylonematophyceae</taxon>
        <taxon>Stylonematales</taxon>
        <taxon>Stylonemataceae</taxon>
        <taxon>Rhodosorus</taxon>
    </lineage>
</organism>
<keyword evidence="2" id="KW-0862">Zinc</keyword>
<dbReference type="GO" id="GO:0070006">
    <property type="term" value="F:metalloaminopeptidase activity"/>
    <property type="evidence" value="ECO:0007669"/>
    <property type="project" value="TreeGrafter"/>
</dbReference>
<dbReference type="InterPro" id="IPR000994">
    <property type="entry name" value="Pept_M24"/>
</dbReference>
<dbReference type="GO" id="GO:0005829">
    <property type="term" value="C:cytosol"/>
    <property type="evidence" value="ECO:0007669"/>
    <property type="project" value="TreeGrafter"/>
</dbReference>
<feature type="domain" description="C6H2-type" evidence="4">
    <location>
        <begin position="2"/>
        <end position="57"/>
    </location>
</feature>
<accession>A0A7S3EKX0</accession>
<keyword evidence="1 3" id="KW-0479">Metal-binding</keyword>
<gene>
    <name evidence="5" type="ORF">RMAR00112_LOCUS29130</name>
</gene>
<protein>
    <recommendedName>
        <fullName evidence="4">C6H2-type domain-containing protein</fullName>
    </recommendedName>
</protein>
<evidence type="ECO:0000313" key="5">
    <source>
        <dbReference type="EMBL" id="CAE0061064.1"/>
    </source>
</evidence>